<feature type="domain" description="LiaI-LiaF-like transmembrane region" evidence="3">
    <location>
        <begin position="7"/>
        <end position="51"/>
    </location>
</feature>
<feature type="transmembrane region" description="Helical" evidence="2">
    <location>
        <begin position="6"/>
        <end position="23"/>
    </location>
</feature>
<keyword evidence="2" id="KW-0812">Transmembrane</keyword>
<evidence type="ECO:0000259" key="3">
    <source>
        <dbReference type="Pfam" id="PF18917"/>
    </source>
</evidence>
<organism evidence="4 5">
    <name type="scientific">Salmonirosea aquatica</name>
    <dbReference type="NCBI Taxonomy" id="2654236"/>
    <lineage>
        <taxon>Bacteria</taxon>
        <taxon>Pseudomonadati</taxon>
        <taxon>Bacteroidota</taxon>
        <taxon>Cytophagia</taxon>
        <taxon>Cytophagales</taxon>
        <taxon>Spirosomataceae</taxon>
        <taxon>Salmonirosea</taxon>
    </lineage>
</organism>
<feature type="region of interest" description="Disordered" evidence="1">
    <location>
        <begin position="115"/>
        <end position="145"/>
    </location>
</feature>
<keyword evidence="5" id="KW-1185">Reference proteome</keyword>
<feature type="compositionally biased region" description="Acidic residues" evidence="1">
    <location>
        <begin position="122"/>
        <end position="135"/>
    </location>
</feature>
<evidence type="ECO:0000313" key="4">
    <source>
        <dbReference type="EMBL" id="MPR35521.1"/>
    </source>
</evidence>
<gene>
    <name evidence="4" type="ORF">GBK04_19750</name>
</gene>
<feature type="transmembrane region" description="Helical" evidence="2">
    <location>
        <begin position="35"/>
        <end position="53"/>
    </location>
</feature>
<proteinExistence type="predicted"/>
<reference evidence="4 5" key="1">
    <citation type="submission" date="2019-10" db="EMBL/GenBank/DDBJ databases">
        <title>Draft Genome Sequence of Cytophagaceae sp. SJW1-29.</title>
        <authorList>
            <person name="Choi A."/>
        </authorList>
    </citation>
    <scope>NUCLEOTIDE SEQUENCE [LARGE SCALE GENOMIC DNA]</scope>
    <source>
        <strain evidence="4 5">SJW1-29</strain>
    </source>
</reference>
<sequence length="350" mass="39608">MKRSNGIFWGGLLVVLGVFWMLRNLGFLHVDWHEVSRFWPALLILAGIGLLASRGERGSVGRGISGILIVLAVLAGITHRTERSLDRHRDNWNFRWDDDDDDRHDDDEWDFGDRKRERDRGYDDDDESSRDEDSDSEKIDVQNGHYEYDMENNLREATLNFEGGAGDFKLKGDTDKLFEADTRSSVGEFTANIRNNRNANTAVIDFKMENNHVELKNGKMENDVEINLNENPIWNIDMGVGAGKANFDLSAYKVKSLKVSTGVADLELRLGDKVPQADVEIESGVASVTLEIPESVGYEVRIDGALNVKDMDDLVKVNDNLYRSADFDSATRRVAIRYDAGLSKVKIRRY</sequence>
<evidence type="ECO:0000256" key="1">
    <source>
        <dbReference type="SAM" id="MobiDB-lite"/>
    </source>
</evidence>
<comment type="caution">
    <text evidence="4">The sequence shown here is derived from an EMBL/GenBank/DDBJ whole genome shotgun (WGS) entry which is preliminary data.</text>
</comment>
<evidence type="ECO:0000256" key="2">
    <source>
        <dbReference type="SAM" id="Phobius"/>
    </source>
</evidence>
<accession>A0A7C9BI10</accession>
<keyword evidence="2" id="KW-0472">Membrane</keyword>
<dbReference type="InterPro" id="IPR043726">
    <property type="entry name" value="LiaI-LiaF-like_TM1"/>
</dbReference>
<evidence type="ECO:0000313" key="5">
    <source>
        <dbReference type="Proteomes" id="UP000479293"/>
    </source>
</evidence>
<name>A0A7C9BI10_9BACT</name>
<dbReference type="AlphaFoldDB" id="A0A7C9BI10"/>
<dbReference type="Pfam" id="PF18917">
    <property type="entry name" value="LiaI-LiaF-like_TM1"/>
    <property type="match status" value="1"/>
</dbReference>
<keyword evidence="2" id="KW-1133">Transmembrane helix</keyword>
<dbReference type="EMBL" id="WHLY01000002">
    <property type="protein sequence ID" value="MPR35521.1"/>
    <property type="molecule type" value="Genomic_DNA"/>
</dbReference>
<feature type="transmembrane region" description="Helical" evidence="2">
    <location>
        <begin position="59"/>
        <end position="77"/>
    </location>
</feature>
<dbReference type="RefSeq" id="WP_152762649.1">
    <property type="nucleotide sequence ID" value="NZ_WHLY01000002.1"/>
</dbReference>
<dbReference type="Proteomes" id="UP000479293">
    <property type="component" value="Unassembled WGS sequence"/>
</dbReference>
<protein>
    <recommendedName>
        <fullName evidence="3">LiaI-LiaF-like transmembrane region domain-containing protein</fullName>
    </recommendedName>
</protein>
<feature type="compositionally biased region" description="Basic and acidic residues" evidence="1">
    <location>
        <begin position="136"/>
        <end position="145"/>
    </location>
</feature>